<dbReference type="RefSeq" id="WP_028871597.1">
    <property type="nucleotide sequence ID" value="NZ_VOSB01000011.1"/>
</dbReference>
<reference evidence="2 3" key="1">
    <citation type="submission" date="2019-08" db="EMBL/GenBank/DDBJ databases">
        <title>Genome of Psychroserpens burtonensis ACAM 167.</title>
        <authorList>
            <person name="Bowman J.P."/>
        </authorList>
    </citation>
    <scope>NUCLEOTIDE SEQUENCE [LARGE SCALE GENOMIC DNA]</scope>
    <source>
        <strain evidence="2 3">ACAM 167</strain>
    </source>
</reference>
<keyword evidence="1" id="KW-0812">Transmembrane</keyword>
<dbReference type="AlphaFoldDB" id="A0A5C7B936"/>
<proteinExistence type="predicted"/>
<gene>
    <name evidence="2" type="ORF">ES692_08855</name>
</gene>
<feature type="transmembrane region" description="Helical" evidence="1">
    <location>
        <begin position="84"/>
        <end position="107"/>
    </location>
</feature>
<name>A0A5C7B936_9FLAO</name>
<evidence type="ECO:0000313" key="2">
    <source>
        <dbReference type="EMBL" id="TXE17663.1"/>
    </source>
</evidence>
<accession>A0A5C7B936</accession>
<protein>
    <submittedName>
        <fullName evidence="2">Uncharacterized protein</fullName>
    </submittedName>
</protein>
<evidence type="ECO:0000256" key="1">
    <source>
        <dbReference type="SAM" id="Phobius"/>
    </source>
</evidence>
<evidence type="ECO:0000313" key="3">
    <source>
        <dbReference type="Proteomes" id="UP000321938"/>
    </source>
</evidence>
<keyword evidence="3" id="KW-1185">Reference proteome</keyword>
<dbReference type="OrthoDB" id="1190950at2"/>
<dbReference type="STRING" id="1123037.GCA_000425305_01630"/>
<organism evidence="2 3">
    <name type="scientific">Psychroserpens burtonensis</name>
    <dbReference type="NCBI Taxonomy" id="49278"/>
    <lineage>
        <taxon>Bacteria</taxon>
        <taxon>Pseudomonadati</taxon>
        <taxon>Bacteroidota</taxon>
        <taxon>Flavobacteriia</taxon>
        <taxon>Flavobacteriales</taxon>
        <taxon>Flavobacteriaceae</taxon>
        <taxon>Psychroserpens</taxon>
    </lineage>
</organism>
<feature type="transmembrane region" description="Helical" evidence="1">
    <location>
        <begin position="48"/>
        <end position="72"/>
    </location>
</feature>
<comment type="caution">
    <text evidence="2">The sequence shown here is derived from an EMBL/GenBank/DDBJ whole genome shotgun (WGS) entry which is preliminary data.</text>
</comment>
<keyword evidence="1" id="KW-0472">Membrane</keyword>
<dbReference type="EMBL" id="VOSB01000011">
    <property type="protein sequence ID" value="TXE17663.1"/>
    <property type="molecule type" value="Genomic_DNA"/>
</dbReference>
<sequence>MIGDTTEDILKWWEPKRLWFNIAVSFFSVLALVRTNQFSFLTLELFGVVLWGLLANVLFSTGIIIELLDAYYFKGKLSVKNFRWLFYISGTLLYCAWSFVYVVFYYMPDF</sequence>
<keyword evidence="1" id="KW-1133">Transmembrane helix</keyword>
<dbReference type="Proteomes" id="UP000321938">
    <property type="component" value="Unassembled WGS sequence"/>
</dbReference>
<feature type="transmembrane region" description="Helical" evidence="1">
    <location>
        <begin position="18"/>
        <end position="36"/>
    </location>
</feature>